<evidence type="ECO:0000313" key="1">
    <source>
        <dbReference type="EMBL" id="AIY90118.1"/>
    </source>
</evidence>
<dbReference type="HOGENOM" id="CLU_3210614_0_0_2"/>
<name>A0A0A7GE25_GEOAI</name>
<dbReference type="Proteomes" id="UP000030624">
    <property type="component" value="Chromosome"/>
</dbReference>
<evidence type="ECO:0000313" key="2">
    <source>
        <dbReference type="Proteomes" id="UP000030624"/>
    </source>
</evidence>
<dbReference type="KEGG" id="gac:GACE_1074"/>
<protein>
    <submittedName>
        <fullName evidence="1">Uncharacterized protein</fullName>
    </submittedName>
</protein>
<reference evidence="1 2" key="1">
    <citation type="journal article" date="2015" name="Appl. Environ. Microbiol.">
        <title>The Geoglobus acetivorans genome: Fe(III) reduction, acetate utilization, autotrophic growth, and degradation of aromatic compounds in a hyperthermophilic archaeon.</title>
        <authorList>
            <person name="Mardanov A.V."/>
            <person name="Slododkina G.B."/>
            <person name="Slobodkin A.I."/>
            <person name="Beletsky A.V."/>
            <person name="Gavrilov S.N."/>
            <person name="Kublanov I.V."/>
            <person name="Bonch-Osmolovskaya E.A."/>
            <person name="Skryabin K.G."/>
            <person name="Ravin N.V."/>
        </authorList>
    </citation>
    <scope>NUCLEOTIDE SEQUENCE [LARGE SCALE GENOMIC DNA]</scope>
    <source>
        <strain evidence="1 2">SBH6</strain>
    </source>
</reference>
<organism evidence="1 2">
    <name type="scientific">Geoglobus acetivorans</name>
    <dbReference type="NCBI Taxonomy" id="565033"/>
    <lineage>
        <taxon>Archaea</taxon>
        <taxon>Methanobacteriati</taxon>
        <taxon>Methanobacteriota</taxon>
        <taxon>Archaeoglobi</taxon>
        <taxon>Archaeoglobales</taxon>
        <taxon>Archaeoglobaceae</taxon>
        <taxon>Geoglobus</taxon>
    </lineage>
</organism>
<accession>A0A0A7GE25</accession>
<dbReference type="AlphaFoldDB" id="A0A0A7GE25"/>
<gene>
    <name evidence="1" type="ORF">GACE_1074</name>
</gene>
<sequence>MSSKVRKCLKSMQRRLVRFSEWCTNSCNQNAEGRKTALNLDETL</sequence>
<dbReference type="EMBL" id="CP009552">
    <property type="protein sequence ID" value="AIY90118.1"/>
    <property type="molecule type" value="Genomic_DNA"/>
</dbReference>
<dbReference type="STRING" id="565033.GACE_1074"/>
<proteinExistence type="predicted"/>